<organism evidence="1 2">
    <name type="scientific">Dipteronia sinensis</name>
    <dbReference type="NCBI Taxonomy" id="43782"/>
    <lineage>
        <taxon>Eukaryota</taxon>
        <taxon>Viridiplantae</taxon>
        <taxon>Streptophyta</taxon>
        <taxon>Embryophyta</taxon>
        <taxon>Tracheophyta</taxon>
        <taxon>Spermatophyta</taxon>
        <taxon>Magnoliopsida</taxon>
        <taxon>eudicotyledons</taxon>
        <taxon>Gunneridae</taxon>
        <taxon>Pentapetalae</taxon>
        <taxon>rosids</taxon>
        <taxon>malvids</taxon>
        <taxon>Sapindales</taxon>
        <taxon>Sapindaceae</taxon>
        <taxon>Hippocastanoideae</taxon>
        <taxon>Acereae</taxon>
        <taxon>Dipteronia</taxon>
    </lineage>
</organism>
<evidence type="ECO:0000313" key="1">
    <source>
        <dbReference type="EMBL" id="KAK3188145.1"/>
    </source>
</evidence>
<dbReference type="Proteomes" id="UP001281410">
    <property type="component" value="Unassembled WGS sequence"/>
</dbReference>
<sequence>MVKNLNNSAYNSDSSRERFAISSIRCESLEKRKIHTVDWDTIYESKKCGGLGVGKISDQNKSHLAKWLWRISRETNSLWKRVLCAKYGRSVLDLRWDWNCSRSCSFFVKAVLSLCEADSATATILNNGLKVVVGMIRAELRGTKLKPGVLRPPPSGIFKFNVDGSVRGSPGQAGMGGVLRNWNGTILCLFSCFLDYGRVKSNSQGLRGSGLESKLQN</sequence>
<keyword evidence="2" id="KW-1185">Reference proteome</keyword>
<gene>
    <name evidence="1" type="ORF">Dsin_027706</name>
</gene>
<evidence type="ECO:0000313" key="2">
    <source>
        <dbReference type="Proteomes" id="UP001281410"/>
    </source>
</evidence>
<comment type="caution">
    <text evidence="1">The sequence shown here is derived from an EMBL/GenBank/DDBJ whole genome shotgun (WGS) entry which is preliminary data.</text>
</comment>
<proteinExistence type="predicted"/>
<reference evidence="1" key="1">
    <citation type="journal article" date="2023" name="Plant J.">
        <title>Genome sequences and population genomics provide insights into the demographic history, inbreeding, and mutation load of two 'living fossil' tree species of Dipteronia.</title>
        <authorList>
            <person name="Feng Y."/>
            <person name="Comes H.P."/>
            <person name="Chen J."/>
            <person name="Zhu S."/>
            <person name="Lu R."/>
            <person name="Zhang X."/>
            <person name="Li P."/>
            <person name="Qiu J."/>
            <person name="Olsen K.M."/>
            <person name="Qiu Y."/>
        </authorList>
    </citation>
    <scope>NUCLEOTIDE SEQUENCE</scope>
    <source>
        <strain evidence="1">NBL</strain>
    </source>
</reference>
<accession>A0AAD9ZP73</accession>
<protein>
    <submittedName>
        <fullName evidence="1">Uncharacterized protein</fullName>
    </submittedName>
</protein>
<name>A0AAD9ZP73_9ROSI</name>
<dbReference type="AlphaFoldDB" id="A0AAD9ZP73"/>
<dbReference type="EMBL" id="JANJYJ010000009">
    <property type="protein sequence ID" value="KAK3188145.1"/>
    <property type="molecule type" value="Genomic_DNA"/>
</dbReference>